<feature type="region of interest" description="Disordered" evidence="1">
    <location>
        <begin position="168"/>
        <end position="208"/>
    </location>
</feature>
<feature type="region of interest" description="Disordered" evidence="1">
    <location>
        <begin position="41"/>
        <end position="62"/>
    </location>
</feature>
<dbReference type="AlphaFoldDB" id="A0A290GL78"/>
<feature type="compositionally biased region" description="Low complexity" evidence="1">
    <location>
        <begin position="51"/>
        <end position="62"/>
    </location>
</feature>
<feature type="compositionally biased region" description="Polar residues" evidence="1">
    <location>
        <begin position="187"/>
        <end position="196"/>
    </location>
</feature>
<dbReference type="EMBL" id="KX926434">
    <property type="protein sequence ID" value="ATB53755.1"/>
    <property type="molecule type" value="mRNA"/>
</dbReference>
<feature type="chain" id="PRO_5012719130" evidence="2">
    <location>
        <begin position="17"/>
        <end position="208"/>
    </location>
</feature>
<feature type="compositionally biased region" description="Low complexity" evidence="1">
    <location>
        <begin position="172"/>
        <end position="186"/>
    </location>
</feature>
<evidence type="ECO:0000256" key="2">
    <source>
        <dbReference type="SAM" id="SignalP"/>
    </source>
</evidence>
<feature type="compositionally biased region" description="Gly residues" evidence="1">
    <location>
        <begin position="126"/>
        <end position="144"/>
    </location>
</feature>
<keyword evidence="2" id="KW-0732">Signal</keyword>
<gene>
    <name evidence="3" type="primary">cp-19k</name>
</gene>
<evidence type="ECO:0000256" key="1">
    <source>
        <dbReference type="SAM" id="MobiDB-lite"/>
    </source>
</evidence>
<feature type="compositionally biased region" description="Low complexity" evidence="1">
    <location>
        <begin position="110"/>
        <end position="125"/>
    </location>
</feature>
<feature type="compositionally biased region" description="Polar residues" evidence="1">
    <location>
        <begin position="41"/>
        <end position="50"/>
    </location>
</feature>
<organism evidence="3">
    <name type="scientific">Pollicipes pollicipes</name>
    <name type="common">Goose barnacle</name>
    <dbReference type="NCBI Taxonomy" id="41117"/>
    <lineage>
        <taxon>Eukaryota</taxon>
        <taxon>Metazoa</taxon>
        <taxon>Ecdysozoa</taxon>
        <taxon>Arthropoda</taxon>
        <taxon>Crustacea</taxon>
        <taxon>Multicrustacea</taxon>
        <taxon>Cirripedia</taxon>
        <taxon>Thoracica</taxon>
        <taxon>Thoracicalcarea</taxon>
        <taxon>Pollicipedomorpha</taxon>
        <taxon>Pollicipedidae</taxon>
        <taxon>Pollicipes</taxon>
    </lineage>
</organism>
<feature type="region of interest" description="Disordered" evidence="1">
    <location>
        <begin position="104"/>
        <end position="144"/>
    </location>
</feature>
<protein>
    <submittedName>
        <fullName evidence="3">Cement protein-19k</fullName>
    </submittedName>
</protein>
<reference evidence="3" key="1">
    <citation type="submission" date="2016-09" db="EMBL/GenBank/DDBJ databases">
        <title>Characterization of three Pollicipes pollicipes cement protein genes.</title>
        <authorList>
            <person name="Rocha M."/>
            <person name="Antas P."/>
            <person name="Vasconcelos V."/>
            <person name="Pereira F."/>
            <person name="Cunha I."/>
        </authorList>
    </citation>
    <scope>NUCLEOTIDE SEQUENCE</scope>
</reference>
<accession>A0A290GL78</accession>
<evidence type="ECO:0000313" key="3">
    <source>
        <dbReference type="EMBL" id="ATB53755.1"/>
    </source>
</evidence>
<feature type="signal peptide" evidence="2">
    <location>
        <begin position="1"/>
        <end position="16"/>
    </location>
</feature>
<proteinExistence type="evidence at transcript level"/>
<sequence length="208" mass="19606">MLSALLLWIGVAAVVAVPVPTGNSGPLGSLLGPTPNCNISSESSLGQSGRTAGNAAVSGTTSTSGSASGLCGFQSPIAKLKDNGAVNSGVTGTVVSAGFGSAGQQANSKGAVGTTPDGTTVTTTSGGSGGSSGGGGVSQGGGANAGATKKKVVVVVLADGQKVVKLEDQAEGSGTSSSGHKASSTHNGVFNIQQGGETKIKLPPPLTG</sequence>
<name>A0A290GL78_POLPL</name>